<reference evidence="3 4" key="1">
    <citation type="journal article" date="2018" name="MBio">
        <title>Comparative Genomics Reveals the Core Gene Toolbox for the Fungus-Insect Symbiosis.</title>
        <authorList>
            <person name="Wang Y."/>
            <person name="Stata M."/>
            <person name="Wang W."/>
            <person name="Stajich J.E."/>
            <person name="White M.M."/>
            <person name="Moncalvo J.M."/>
        </authorList>
    </citation>
    <scope>NUCLEOTIDE SEQUENCE [LARGE SCALE GENOMIC DNA]</scope>
    <source>
        <strain evidence="3 4">AUS-77-4</strain>
    </source>
</reference>
<feature type="region of interest" description="Disordered" evidence="1">
    <location>
        <begin position="647"/>
        <end position="675"/>
    </location>
</feature>
<feature type="region of interest" description="Disordered" evidence="1">
    <location>
        <begin position="1868"/>
        <end position="1890"/>
    </location>
</feature>
<feature type="compositionally biased region" description="Basic and acidic residues" evidence="1">
    <location>
        <begin position="497"/>
        <end position="514"/>
    </location>
</feature>
<feature type="compositionally biased region" description="Polar residues" evidence="1">
    <location>
        <begin position="1879"/>
        <end position="1890"/>
    </location>
</feature>
<sequence>MDTSSLQNTGSTGLGDDYNLEIDLNSDFGIDINSSNIGFSNINYSINNILDHQNENESMENEDIYDGSAQNAIFQLEEQLRRYESLTTQDLQNNLLDDIFFPYVSDPHLLHSQKDLLSPLETTSAGHENSKSTSQANINNTNNNNASKNTPGGKIKNSLNTLQNENIESVSDVEFANDSIDGTDHSFLEHDNNSANSTQEKNLDFFQNQIFKNNTLLRVGQKGAPEDPPNTATGSPTLPEMLFNRNIFEMEKYENFGFGDTEIKKSFEKGLNENEFVGNFGKNDIYKSREFLEELMLGDYGHGFGTSSNIYNQKTKKRLTREGENTHLDINEKKQKKNDLNDLLDFNFDQFEDSHDPSALESDMHMPISISDLNPQLFDQRLVQLISEYGNLDNLNTPLEIDEFLNNSFKNLQKAANLDLFPKDQKKTKHRSETSTSQESESGTKLEYEPSLNTKGKQKSKRKASQDLLFRGTGNNNFLWEYQLEDDELSLSSLQKRGNEKDEEKKIEPNEDLNKGPTYHVDNEGIPHISFTYTKRGQLLRHTIRCDIDKAPISEIPRVFRLNNCVYPGAYCNRSEYKGNRWNYETTCNDYGWRLSFLNQEQLAGKRGMLQRAVDSYRILMSGRKNRRISKQQKLMQPEYIVGSGPNGLLNYNTNEPQANGGNRGETSKSSLASEYQNSLSGGIGDLINQQEGVKDPELLKESPSSRKNTVSDRGEQRSLEFRKQHVLQKLKEISETLHASSSTLPKMLLVDVYTRSRFDRIRIRADISSVNSSSVSVSFMRSHCVYPRALDTAKERYRGALGRWAFEVSCNEIAWKLAWLNQPRLTSKRPVMQKCLDAYRWRLPQPPVSLLECLKDTPEVHSDKQFLALWVPRWGRKQFLDVKYEKEISKEKGDASKKEILKLGEEDLIKSENLTKISRKNSKKPLRPSTDATTGNLNINSTNEYEGQNQLTLGNNIANLIPIEPNNSLETTESQNLQSALANALLDTVSKNFIDNNGSSSTKQENPPNNNNEIPGSAGNSLFAVNSILGPNSKTNFTASELASAVVVAAAQIVGGISSLDNNSAVKDYISLQLSTENSINKKLSNNEVSLLPSDGNSVVKSNLAYSTSLSDSTHHDPVSNQNKKTGIHQFSTFSTNHLVHSAEHQIKEGTVNEHDTFSFTEKSRLTPNSIEHENSASDDILLTTKSKLMDRFMEDRSFFSAPPSPESQNWPKKYLKELESSKNLNFSQSDKNPVIGNDYSKSNLGGTSSKKTENITDSQQPKADDSVLLEIPTEAQYERDFIDKTNRSIDNESNTNLKVFGDSANYHKISSSNLPVSINSLPSKSSNNLAPDNMKNGQNSGFSHLGNLNSSGDYMNMATPSHVSVLLKNGANSNQFEAKTFLQQQIKQGSVALLPIAQRPIAPLSTSNSVLNSTKNDISKSKNTRLGDLKTIKNNTLPVTSVPIALKNLAPIISNSVFSNIPGQPKLAPKQQLGPKSQNSSSNDISNLKISKKPVKTKKKQRLQLYQTKQADKLGDPSIRPGLLAIAPISAPSLVPITTTSTYSLSTPGPSVAIRQATNSTARGSGKTPNVTPAKKTGNTLLCPKPIVTAPIAGSIAIKPWPYGSLPTLDNPNTDLSIGAQYNNRIKQPLKTKNLATPRKFLQNQAATYKEVSAYKLKPIIHSKIQPHPTLQTNDQSENTSSSLFEQPGNPTNVRISPISKLPSQQLEVPVQLQQQTGSNSEPSSNTLSGGATGGTNVLQKQKSEIAKEAASIFVDLLRQLTSQIAQSSQNSDPSSPSPVSQTTSNIVGSKIVDATGTNIALKNTLLNLNQTGLSLNRPPTSDEEPKISDSSLTMLKSDTVIEGNHNTPSKLSVNKTSLLSLDKSENKFESEENKETPSQNLENVVINNKETSQTTKNLISESPATNKNVTIDNNSVVNFEKTSDDSLDSKTMKLGLLLKILSSMSGQNSKLVNTPANGESSSAGESSTKVLDSKALPSTPESIKGTFTLEKNQPSSAEKFQLGQMDNTNLTGYENVQRNVSIGLTPIKSKLKSDLNTPEQSLASTFVSSQGVVQNSPAKNGKPTLKEIDSEAKKPDLISQVPILPQYKPFPNITQPTTGFHPTPNMGYYNPYIPGGTFPGQHFVGIPPIQQPGQFIPQYFHQNQQQQIQQQIVQQAITAAILAKPPPEELKRIIAEITSAFPHILPQLILSQIQIASSQAPNGYLKPGLAQNEPNSINKANLQIPIQSKPSSIKQTSKSKPKMKVKPKELQSNSSDKIPQLLATTDSESMEYVGENQTSQKSSSKDLL</sequence>
<accession>A0A2T9Z2F8</accession>
<feature type="region of interest" description="Disordered" evidence="1">
    <location>
        <begin position="121"/>
        <end position="158"/>
    </location>
</feature>
<protein>
    <recommendedName>
        <fullName evidence="2">DUF8032 domain-containing protein</fullName>
    </recommendedName>
</protein>
<evidence type="ECO:0000259" key="2">
    <source>
        <dbReference type="Pfam" id="PF26087"/>
    </source>
</evidence>
<feature type="region of interest" description="Disordered" evidence="1">
    <location>
        <begin position="1767"/>
        <end position="1786"/>
    </location>
</feature>
<feature type="region of interest" description="Disordered" evidence="1">
    <location>
        <begin position="1227"/>
        <end position="1272"/>
    </location>
</feature>
<dbReference type="EMBL" id="MBFT01000068">
    <property type="protein sequence ID" value="PVU98773.1"/>
    <property type="molecule type" value="Genomic_DNA"/>
</dbReference>
<evidence type="ECO:0000256" key="1">
    <source>
        <dbReference type="SAM" id="MobiDB-lite"/>
    </source>
</evidence>
<feature type="compositionally biased region" description="Polar residues" evidence="1">
    <location>
        <begin position="2253"/>
        <end position="2270"/>
    </location>
</feature>
<proteinExistence type="predicted"/>
<keyword evidence="4" id="KW-1185">Reference proteome</keyword>
<feature type="domain" description="DUF8032" evidence="2">
    <location>
        <begin position="747"/>
        <end position="843"/>
    </location>
</feature>
<feature type="region of interest" description="Disordered" evidence="1">
    <location>
        <begin position="994"/>
        <end position="1019"/>
    </location>
</feature>
<feature type="region of interest" description="Disordered" evidence="1">
    <location>
        <begin position="420"/>
        <end position="465"/>
    </location>
</feature>
<dbReference type="STRING" id="61424.A0A2T9Z2F8"/>
<feature type="region of interest" description="Disordered" evidence="1">
    <location>
        <begin position="496"/>
        <end position="520"/>
    </location>
</feature>
<feature type="region of interest" description="Disordered" evidence="1">
    <location>
        <begin position="696"/>
        <end position="719"/>
    </location>
</feature>
<feature type="region of interest" description="Disordered" evidence="1">
    <location>
        <begin position="1951"/>
        <end position="1988"/>
    </location>
</feature>
<feature type="compositionally biased region" description="Polar residues" evidence="1">
    <location>
        <begin position="2225"/>
        <end position="2236"/>
    </location>
</feature>
<feature type="compositionally biased region" description="Polar residues" evidence="1">
    <location>
        <begin position="1719"/>
        <end position="1738"/>
    </location>
</feature>
<dbReference type="InterPro" id="IPR058345">
    <property type="entry name" value="DUF8032"/>
</dbReference>
<dbReference type="OrthoDB" id="5599902at2759"/>
<feature type="compositionally biased region" description="Polar residues" evidence="1">
    <location>
        <begin position="1241"/>
        <end position="1263"/>
    </location>
</feature>
<feature type="domain" description="DUF8032" evidence="2">
    <location>
        <begin position="528"/>
        <end position="618"/>
    </location>
</feature>
<dbReference type="Proteomes" id="UP000245699">
    <property type="component" value="Unassembled WGS sequence"/>
</dbReference>
<feature type="region of interest" description="Disordered" evidence="1">
    <location>
        <begin position="1466"/>
        <end position="1503"/>
    </location>
</feature>
<name>A0A2T9Z2F8_9FUNG</name>
<feature type="region of interest" description="Disordered" evidence="1">
    <location>
        <begin position="1669"/>
        <end position="1738"/>
    </location>
</feature>
<evidence type="ECO:0000313" key="4">
    <source>
        <dbReference type="Proteomes" id="UP000245699"/>
    </source>
</evidence>
<feature type="compositionally biased region" description="Low complexity" evidence="1">
    <location>
        <begin position="132"/>
        <end position="150"/>
    </location>
</feature>
<feature type="compositionally biased region" description="Low complexity" evidence="1">
    <location>
        <begin position="1769"/>
        <end position="1786"/>
    </location>
</feature>
<comment type="caution">
    <text evidence="3">The sequence shown here is derived from an EMBL/GenBank/DDBJ whole genome shotgun (WGS) entry which is preliminary data.</text>
</comment>
<feature type="compositionally biased region" description="Low complexity" evidence="1">
    <location>
        <begin position="1959"/>
        <end position="1970"/>
    </location>
</feature>
<feature type="region of interest" description="Disordered" evidence="1">
    <location>
        <begin position="2225"/>
        <end position="2291"/>
    </location>
</feature>
<feature type="region of interest" description="Disordered" evidence="1">
    <location>
        <begin position="920"/>
        <end position="943"/>
    </location>
</feature>
<dbReference type="Pfam" id="PF26087">
    <property type="entry name" value="DUF8032"/>
    <property type="match status" value="2"/>
</dbReference>
<feature type="compositionally biased region" description="Polar residues" evidence="1">
    <location>
        <begin position="931"/>
        <end position="943"/>
    </location>
</feature>
<gene>
    <name evidence="3" type="ORF">BB559_001278</name>
</gene>
<feature type="compositionally biased region" description="Polar residues" evidence="1">
    <location>
        <begin position="1476"/>
        <end position="1490"/>
    </location>
</feature>
<feature type="compositionally biased region" description="Polar residues" evidence="1">
    <location>
        <begin position="994"/>
        <end position="1005"/>
    </location>
</feature>
<feature type="compositionally biased region" description="Polar residues" evidence="1">
    <location>
        <begin position="1671"/>
        <end position="1697"/>
    </location>
</feature>
<feature type="compositionally biased region" description="Basic and acidic residues" evidence="1">
    <location>
        <begin position="1868"/>
        <end position="1878"/>
    </location>
</feature>
<feature type="compositionally biased region" description="Low complexity" evidence="1">
    <location>
        <begin position="1704"/>
        <end position="1718"/>
    </location>
</feature>
<feature type="compositionally biased region" description="Polar residues" evidence="1">
    <location>
        <begin position="650"/>
        <end position="661"/>
    </location>
</feature>
<organism evidence="3 4">
    <name type="scientific">Furculomyces boomerangus</name>
    <dbReference type="NCBI Taxonomy" id="61424"/>
    <lineage>
        <taxon>Eukaryota</taxon>
        <taxon>Fungi</taxon>
        <taxon>Fungi incertae sedis</taxon>
        <taxon>Zoopagomycota</taxon>
        <taxon>Kickxellomycotina</taxon>
        <taxon>Harpellomycetes</taxon>
        <taxon>Harpellales</taxon>
        <taxon>Harpellaceae</taxon>
        <taxon>Furculomyces</taxon>
    </lineage>
</organism>
<evidence type="ECO:0000313" key="3">
    <source>
        <dbReference type="EMBL" id="PVU98773.1"/>
    </source>
</evidence>
<feature type="compositionally biased region" description="Basic residues" evidence="1">
    <location>
        <begin position="1492"/>
        <end position="1503"/>
    </location>
</feature>